<accession>D6PJ05</accession>
<proteinExistence type="predicted"/>
<evidence type="ECO:0000313" key="1">
    <source>
        <dbReference type="EMBL" id="ADD95706.1"/>
    </source>
</evidence>
<dbReference type="EMBL" id="GU943085">
    <property type="protein sequence ID" value="ADD95706.1"/>
    <property type="molecule type" value="Genomic_DNA"/>
</dbReference>
<dbReference type="AlphaFoldDB" id="D6PJ05"/>
<sequence length="61" mass="7271">MEWIRARDNPQTIDEKFYVELDEDLSITSADWTPYIPYAKDQGNTPMSYLHTVNSMWEILM</sequence>
<reference evidence="1" key="1">
    <citation type="journal article" date="2010" name="ISME J.">
        <title>Metagenome of the Mediterranean deep chlorophyll maximum studied by direct and fosmid library 454 pyrosequencing.</title>
        <authorList>
            <person name="Ghai R."/>
            <person name="Martin-Cuadrado A.B."/>
            <person name="Molto A.G."/>
            <person name="Heredia I.G."/>
            <person name="Cabrera R."/>
            <person name="Martin J."/>
            <person name="Verdu M."/>
            <person name="Deschamps P."/>
            <person name="Moreira D."/>
            <person name="Lopez-Garcia P."/>
            <person name="Mira A."/>
            <person name="Rodriguez-Valera F."/>
        </authorList>
    </citation>
    <scope>NUCLEOTIDE SEQUENCE</scope>
</reference>
<protein>
    <submittedName>
        <fullName evidence="1">Uncharacterized protein</fullName>
    </submittedName>
</protein>
<name>D6PJ05_9ZZZZ</name>
<organism evidence="1">
    <name type="scientific">uncultured organism MedDCM-OCT-S01-C7</name>
    <dbReference type="NCBI Taxonomy" id="743602"/>
    <lineage>
        <taxon>unclassified sequences</taxon>
        <taxon>environmental samples</taxon>
    </lineage>
</organism>